<evidence type="ECO:0000256" key="1">
    <source>
        <dbReference type="ARBA" id="ARBA00004245"/>
    </source>
</evidence>
<dbReference type="Proteomes" id="UP000261540">
    <property type="component" value="Unplaced"/>
</dbReference>
<comment type="subcellular location">
    <subcellularLocation>
        <location evidence="1">Cytoplasm</location>
        <location evidence="1">Cytoskeleton</location>
    </subcellularLocation>
</comment>
<reference evidence="6" key="1">
    <citation type="submission" date="2025-08" db="UniProtKB">
        <authorList>
            <consortium name="Ensembl"/>
        </authorList>
    </citation>
    <scope>IDENTIFICATION</scope>
</reference>
<dbReference type="InterPro" id="IPR000697">
    <property type="entry name" value="WH1/EVH1_dom"/>
</dbReference>
<evidence type="ECO:0000259" key="5">
    <source>
        <dbReference type="PROSITE" id="PS50229"/>
    </source>
</evidence>
<dbReference type="SUPFAM" id="SSF47912">
    <property type="entry name" value="Wiscott-Aldrich syndrome protein, WASP, C-terminal domain"/>
    <property type="match status" value="1"/>
</dbReference>
<dbReference type="SUPFAM" id="SSF50729">
    <property type="entry name" value="PH domain-like"/>
    <property type="match status" value="1"/>
</dbReference>
<dbReference type="CDD" id="cd01205">
    <property type="entry name" value="EVH1_WASP-like"/>
    <property type="match status" value="1"/>
</dbReference>
<dbReference type="GO" id="GO:0007015">
    <property type="term" value="P:actin filament organization"/>
    <property type="evidence" value="ECO:0007669"/>
    <property type="project" value="InterPro"/>
</dbReference>
<dbReference type="SMART" id="SM00461">
    <property type="entry name" value="WH1"/>
    <property type="match status" value="1"/>
</dbReference>
<evidence type="ECO:0000256" key="2">
    <source>
        <dbReference type="ARBA" id="ARBA00022490"/>
    </source>
</evidence>
<name>A0A3B3QVY7_9TELE</name>
<dbReference type="GeneTree" id="ENSGT00730000110895"/>
<dbReference type="GO" id="GO:0005856">
    <property type="term" value="C:cytoskeleton"/>
    <property type="evidence" value="ECO:0007669"/>
    <property type="project" value="UniProtKB-SubCell"/>
</dbReference>
<proteinExistence type="predicted"/>
<evidence type="ECO:0000256" key="3">
    <source>
        <dbReference type="ARBA" id="ARBA00022553"/>
    </source>
</evidence>
<sequence>MEPSSELHIYSELISPRENALLFALMGPTCSAVACAVAQVYEARSEASAGGPAWRYKDGGVMCLVRDQTLRSCFLRLYSVKRGKLLWEQELYTTFKYSAPRPFFHSFLADDCQAGLNFADEAEAERFRIAADMQILHMTEMARGAKQLGPRTQSLGSSSSWFFKQTSVPSDVSCPSTTKHSTPADWTHDKGFDVNNLDPALQKLFTKAGIREKHLRDRHSSWLIHSVIEQHGGLDAVRKEMRHGGLPAQTLPRSRGPPSALTLKKGPLPPLPAMAGPRATGAPGSILRSQSIQDLSLGSRVGLTLPIPFSLESLPPPPSVPAPQLPASFLVQTGSPPPLPFPLKPCVLSPLAGLQRSVSLAQHTREDGNQKLITDTYSKERDPSSTMGTGSVLSALKNVMKMHPMLFADENGDESKED</sequence>
<dbReference type="Ensembl" id="ENSPKIT00000034893.1">
    <property type="protein sequence ID" value="ENSPKIP00000010757.1"/>
    <property type="gene ID" value="ENSPKIG00000025351.1"/>
</dbReference>
<dbReference type="PROSITE" id="PS50229">
    <property type="entry name" value="WH1"/>
    <property type="match status" value="1"/>
</dbReference>
<protein>
    <submittedName>
        <fullName evidence="6">Neural Wiskott-Aldrich syndrome protein-like</fullName>
    </submittedName>
</protein>
<dbReference type="STRING" id="1676925.ENSPKIP00000010757"/>
<dbReference type="AlphaFoldDB" id="A0A3B3QVY7"/>
<accession>A0A3B3QVY7</accession>
<dbReference type="Pfam" id="PF00568">
    <property type="entry name" value="WH1"/>
    <property type="match status" value="1"/>
</dbReference>
<dbReference type="OrthoDB" id="8963340at2759"/>
<dbReference type="Gene3D" id="3.90.810.10">
    <property type="entry name" value="CRIB domain"/>
    <property type="match status" value="1"/>
</dbReference>
<feature type="domain" description="WH1" evidence="5">
    <location>
        <begin position="25"/>
        <end position="138"/>
    </location>
</feature>
<dbReference type="KEGG" id="pki:111840605"/>
<dbReference type="FunFam" id="2.30.29.30:FF:000130">
    <property type="entry name" value="neural Wiskott-Aldrich syndrome protein"/>
    <property type="match status" value="1"/>
</dbReference>
<evidence type="ECO:0000313" key="6">
    <source>
        <dbReference type="Ensembl" id="ENSPKIP00000010757.1"/>
    </source>
</evidence>
<dbReference type="InterPro" id="IPR033927">
    <property type="entry name" value="WASPfam_EVH1"/>
</dbReference>
<keyword evidence="3" id="KW-0597">Phosphoprotein</keyword>
<dbReference type="InterPro" id="IPR036936">
    <property type="entry name" value="CRIB_dom_sf"/>
</dbReference>
<evidence type="ECO:0000313" key="7">
    <source>
        <dbReference type="Proteomes" id="UP000261540"/>
    </source>
</evidence>
<keyword evidence="4" id="KW-0206">Cytoskeleton</keyword>
<reference evidence="6" key="2">
    <citation type="submission" date="2025-09" db="UniProtKB">
        <authorList>
            <consortium name="Ensembl"/>
        </authorList>
    </citation>
    <scope>IDENTIFICATION</scope>
</reference>
<keyword evidence="2" id="KW-0963">Cytoplasm</keyword>
<dbReference type="InterPro" id="IPR011993">
    <property type="entry name" value="PH-like_dom_sf"/>
</dbReference>
<organism evidence="6 7">
    <name type="scientific">Paramormyrops kingsleyae</name>
    <dbReference type="NCBI Taxonomy" id="1676925"/>
    <lineage>
        <taxon>Eukaryota</taxon>
        <taxon>Metazoa</taxon>
        <taxon>Chordata</taxon>
        <taxon>Craniata</taxon>
        <taxon>Vertebrata</taxon>
        <taxon>Euteleostomi</taxon>
        <taxon>Actinopterygii</taxon>
        <taxon>Neopterygii</taxon>
        <taxon>Teleostei</taxon>
        <taxon>Osteoglossocephala</taxon>
        <taxon>Osteoglossomorpha</taxon>
        <taxon>Osteoglossiformes</taxon>
        <taxon>Mormyridae</taxon>
        <taxon>Paramormyrops</taxon>
    </lineage>
</organism>
<dbReference type="Gene3D" id="2.30.29.30">
    <property type="entry name" value="Pleckstrin-homology domain (PH domain)/Phosphotyrosine-binding domain (PTB)"/>
    <property type="match status" value="1"/>
</dbReference>
<keyword evidence="7" id="KW-1185">Reference proteome</keyword>
<dbReference type="InterPro" id="IPR011026">
    <property type="entry name" value="WAS_C"/>
</dbReference>
<evidence type="ECO:0000256" key="4">
    <source>
        <dbReference type="ARBA" id="ARBA00023212"/>
    </source>
</evidence>